<keyword evidence="4 5" id="KW-0472">Membrane</keyword>
<feature type="transmembrane region" description="Helical" evidence="5">
    <location>
        <begin position="172"/>
        <end position="192"/>
    </location>
</feature>
<feature type="transmembrane region" description="Helical" evidence="5">
    <location>
        <begin position="39"/>
        <end position="61"/>
    </location>
</feature>
<feature type="transmembrane region" description="Helical" evidence="5">
    <location>
        <begin position="232"/>
        <end position="254"/>
    </location>
</feature>
<proteinExistence type="predicted"/>
<feature type="transmembrane region" description="Helical" evidence="5">
    <location>
        <begin position="260"/>
        <end position="280"/>
    </location>
</feature>
<feature type="transmembrane region" description="Helical" evidence="5">
    <location>
        <begin position="134"/>
        <end position="160"/>
    </location>
</feature>
<accession>A0A7W1WXH6</accession>
<comment type="caution">
    <text evidence="6">The sequence shown here is derived from an EMBL/GenBank/DDBJ whole genome shotgun (WGS) entry which is preliminary data.</text>
</comment>
<feature type="transmembrane region" description="Helical" evidence="5">
    <location>
        <begin position="100"/>
        <end position="122"/>
    </location>
</feature>
<reference evidence="6 7" key="1">
    <citation type="submission" date="2020-07" db="EMBL/GenBank/DDBJ databases">
        <title>Bacterium isolated from marien macroalgae.</title>
        <authorList>
            <person name="Zhu K."/>
            <person name="Lu D."/>
            <person name="Du Z."/>
        </authorList>
    </citation>
    <scope>NUCLEOTIDE SEQUENCE [LARGE SCALE GENOMIC DNA]</scope>
    <source>
        <strain evidence="6 7">3-1745</strain>
    </source>
</reference>
<dbReference type="InterPro" id="IPR038770">
    <property type="entry name" value="Na+/solute_symporter_sf"/>
</dbReference>
<dbReference type="PANTHER" id="PTHR10361:SF24">
    <property type="entry name" value="P3 PROTEIN"/>
    <property type="match status" value="1"/>
</dbReference>
<keyword evidence="3 5" id="KW-1133">Transmembrane helix</keyword>
<organism evidence="6 7">
    <name type="scientific">Marinobacterium marinum</name>
    <dbReference type="NCBI Taxonomy" id="2756129"/>
    <lineage>
        <taxon>Bacteria</taxon>
        <taxon>Pseudomonadati</taxon>
        <taxon>Pseudomonadota</taxon>
        <taxon>Gammaproteobacteria</taxon>
        <taxon>Oceanospirillales</taxon>
        <taxon>Oceanospirillaceae</taxon>
        <taxon>Marinobacterium</taxon>
    </lineage>
</organism>
<feature type="transmembrane region" description="Helical" evidence="5">
    <location>
        <begin position="198"/>
        <end position="220"/>
    </location>
</feature>
<dbReference type="Pfam" id="PF01758">
    <property type="entry name" value="SBF"/>
    <property type="match status" value="1"/>
</dbReference>
<evidence type="ECO:0000313" key="6">
    <source>
        <dbReference type="EMBL" id="MBA4501952.1"/>
    </source>
</evidence>
<dbReference type="GO" id="GO:0016020">
    <property type="term" value="C:membrane"/>
    <property type="evidence" value="ECO:0007669"/>
    <property type="project" value="UniProtKB-SubCell"/>
</dbReference>
<evidence type="ECO:0000256" key="4">
    <source>
        <dbReference type="ARBA" id="ARBA00023136"/>
    </source>
</evidence>
<protein>
    <submittedName>
        <fullName evidence="6">Bile acid:sodium symporter family protein</fullName>
    </submittedName>
</protein>
<keyword evidence="7" id="KW-1185">Reference proteome</keyword>
<name>A0A7W1WXH6_9GAMM</name>
<gene>
    <name evidence="6" type="ORF">H1S06_06180</name>
</gene>
<dbReference type="Proteomes" id="UP000538931">
    <property type="component" value="Unassembled WGS sequence"/>
</dbReference>
<dbReference type="AlphaFoldDB" id="A0A7W1WXH6"/>
<evidence type="ECO:0000256" key="2">
    <source>
        <dbReference type="ARBA" id="ARBA00022692"/>
    </source>
</evidence>
<dbReference type="InterPro" id="IPR004710">
    <property type="entry name" value="Bilac:Na_transpt"/>
</dbReference>
<dbReference type="RefSeq" id="WP_181738293.1">
    <property type="nucleotide sequence ID" value="NZ_JACEMT010000041.1"/>
</dbReference>
<comment type="subcellular location">
    <subcellularLocation>
        <location evidence="1">Membrane</location>
        <topology evidence="1">Multi-pass membrane protein</topology>
    </subcellularLocation>
</comment>
<dbReference type="InterPro" id="IPR002657">
    <property type="entry name" value="BilAc:Na_symport/Acr3"/>
</dbReference>
<evidence type="ECO:0000256" key="3">
    <source>
        <dbReference type="ARBA" id="ARBA00022989"/>
    </source>
</evidence>
<evidence type="ECO:0000313" key="7">
    <source>
        <dbReference type="Proteomes" id="UP000538931"/>
    </source>
</evidence>
<dbReference type="EMBL" id="JACEMT010000041">
    <property type="protein sequence ID" value="MBA4501952.1"/>
    <property type="molecule type" value="Genomic_DNA"/>
</dbReference>
<dbReference type="PANTHER" id="PTHR10361">
    <property type="entry name" value="SODIUM-BILE ACID COTRANSPORTER"/>
    <property type="match status" value="1"/>
</dbReference>
<evidence type="ECO:0000256" key="1">
    <source>
        <dbReference type="ARBA" id="ARBA00004141"/>
    </source>
</evidence>
<evidence type="ECO:0000256" key="5">
    <source>
        <dbReference type="SAM" id="Phobius"/>
    </source>
</evidence>
<dbReference type="Gene3D" id="1.20.1530.20">
    <property type="match status" value="1"/>
</dbReference>
<sequence>MQTSYLTQLVLPLALFSIMFGVGLTLSRSDFMRLLQRPGIVLLGLGAQLILLPLLGAMVLWCTEVPPLLGAGLMILTLAPGGATSNMLTLLARGDTALSVTLTAITSLVTPFTLPLLTLVVLDVYGLSEVMPPFPVLVTLLKMVLVTLLPVGLGMLVASVRPSQCTRLIPPIKVCSLIFMVLTVSLIMWANWARLPELIGAVGPVSLLLAVCALLTGYLLAAWAGVSGAGKVTLAIEVGIQNAGTALLVTGGLLQSAEMSVGVLIYGVLMQLPVLVLIGWRNRDLIPVSSTSSGFTPLD</sequence>
<feature type="transmembrane region" description="Helical" evidence="5">
    <location>
        <begin position="67"/>
        <end position="88"/>
    </location>
</feature>
<keyword evidence="2 5" id="KW-0812">Transmembrane</keyword>
<feature type="transmembrane region" description="Helical" evidence="5">
    <location>
        <begin position="6"/>
        <end position="27"/>
    </location>
</feature>